<dbReference type="NCBIfam" id="NF037997">
    <property type="entry name" value="Na_Pi_symport"/>
    <property type="match status" value="1"/>
</dbReference>
<dbReference type="OrthoDB" id="5786928at2"/>
<name>A0A3D9Z361_9HYPH</name>
<comment type="caution">
    <text evidence="7">The sequence shown here is derived from an EMBL/GenBank/DDBJ whole genome shotgun (WGS) entry which is preliminary data.</text>
</comment>
<comment type="subcellular location">
    <subcellularLocation>
        <location evidence="1">Cell membrane</location>
        <topology evidence="1">Multi-pass membrane protein</topology>
    </subcellularLocation>
</comment>
<protein>
    <submittedName>
        <fullName evidence="7">Phosphate:Na+ symporter</fullName>
    </submittedName>
</protein>
<dbReference type="PANTHER" id="PTHR10010:SF46">
    <property type="entry name" value="SODIUM-DEPENDENT PHOSPHATE TRANSPORT PROTEIN 2B"/>
    <property type="match status" value="1"/>
</dbReference>
<proteinExistence type="predicted"/>
<feature type="transmembrane region" description="Helical" evidence="6">
    <location>
        <begin position="173"/>
        <end position="190"/>
    </location>
</feature>
<dbReference type="InterPro" id="IPR003841">
    <property type="entry name" value="Na/Pi_transpt"/>
</dbReference>
<reference evidence="7 8" key="1">
    <citation type="submission" date="2018-08" db="EMBL/GenBank/DDBJ databases">
        <title>Genomic Encyclopedia of Type Strains, Phase IV (KMG-IV): sequencing the most valuable type-strain genomes for metagenomic binning, comparative biology and taxonomic classification.</title>
        <authorList>
            <person name="Goeker M."/>
        </authorList>
    </citation>
    <scope>NUCLEOTIDE SEQUENCE [LARGE SCALE GENOMIC DNA]</scope>
    <source>
        <strain evidence="7 8">BW863</strain>
    </source>
</reference>
<keyword evidence="5 6" id="KW-0472">Membrane</keyword>
<dbReference type="Pfam" id="PF02690">
    <property type="entry name" value="Na_Pi_cotrans"/>
    <property type="match status" value="2"/>
</dbReference>
<sequence length="554" mass="59291">MQTLDIFASILAGLGLFFVGTKGIAANLSQLAGRSLRQWVARSTGNYAMSAAIGTLAGALVQSTNAITVILMSMAKAEMITPRQARPILVWSNVGTSVLVLAVAIDIHLFVLLLTATTGLFYYLNLDRSPRWRPFVAALLAISLLFLGLQLMHNGNHELRSIEWVREFFQISARWSILAFGVGVVLAVALQSSSTVAVIAISMSAAGLFTLGQALLTVLGASVGSGLSTYIVSAGMEGSSRQLAILQAAVKILGVAALLPFVIVERTFHVPLLEALIRLITSDIGKQVALVYLACQIAAVAVQAVFDRALNPLLAYMAPPSLEETASKPRYLYDQALAEPETALVLVDREQARVFSFLPLYLGVADLLEGGETIRERGTVLAAATTLDEVIGRFLTDLSDAGASREVLVAIANRQARNGFLQSLHEAMHELGGVLAKPFELPALRSLAENLSEGLAALLMVAYEAVRDGDADDLALLQKMAADRDSLVDQMRRRVVSADKSVSAQDQQALYAITSLFERIVWMLRRFAALLVEAHAEEAAPALETPGGAAELAK</sequence>
<organism evidence="7 8">
    <name type="scientific">Methylovirgula ligni</name>
    <dbReference type="NCBI Taxonomy" id="569860"/>
    <lineage>
        <taxon>Bacteria</taxon>
        <taxon>Pseudomonadati</taxon>
        <taxon>Pseudomonadota</taxon>
        <taxon>Alphaproteobacteria</taxon>
        <taxon>Hyphomicrobiales</taxon>
        <taxon>Beijerinckiaceae</taxon>
        <taxon>Methylovirgula</taxon>
    </lineage>
</organism>
<dbReference type="Proteomes" id="UP000256900">
    <property type="component" value="Unassembled WGS sequence"/>
</dbReference>
<feature type="transmembrane region" description="Helical" evidence="6">
    <location>
        <begin position="6"/>
        <end position="26"/>
    </location>
</feature>
<feature type="transmembrane region" description="Helical" evidence="6">
    <location>
        <begin position="243"/>
        <end position="264"/>
    </location>
</feature>
<keyword evidence="8" id="KW-1185">Reference proteome</keyword>
<gene>
    <name evidence="7" type="ORF">DES32_0807</name>
</gene>
<evidence type="ECO:0000256" key="4">
    <source>
        <dbReference type="ARBA" id="ARBA00022989"/>
    </source>
</evidence>
<feature type="transmembrane region" description="Helical" evidence="6">
    <location>
        <begin position="135"/>
        <end position="153"/>
    </location>
</feature>
<evidence type="ECO:0000256" key="6">
    <source>
        <dbReference type="SAM" id="Phobius"/>
    </source>
</evidence>
<dbReference type="GO" id="GO:0005436">
    <property type="term" value="F:sodium:phosphate symporter activity"/>
    <property type="evidence" value="ECO:0007669"/>
    <property type="project" value="InterPro"/>
</dbReference>
<dbReference type="EMBL" id="QUMO01000001">
    <property type="protein sequence ID" value="REF89582.1"/>
    <property type="molecule type" value="Genomic_DNA"/>
</dbReference>
<keyword evidence="2" id="KW-1003">Cell membrane</keyword>
<evidence type="ECO:0000256" key="3">
    <source>
        <dbReference type="ARBA" id="ARBA00022692"/>
    </source>
</evidence>
<dbReference type="AlphaFoldDB" id="A0A3D9Z361"/>
<dbReference type="RefSeq" id="WP_115835334.1">
    <property type="nucleotide sequence ID" value="NZ_CP025086.1"/>
</dbReference>
<evidence type="ECO:0000313" key="7">
    <source>
        <dbReference type="EMBL" id="REF89582.1"/>
    </source>
</evidence>
<keyword evidence="4 6" id="KW-1133">Transmembrane helix</keyword>
<evidence type="ECO:0000256" key="2">
    <source>
        <dbReference type="ARBA" id="ARBA00022475"/>
    </source>
</evidence>
<evidence type="ECO:0000313" key="8">
    <source>
        <dbReference type="Proteomes" id="UP000256900"/>
    </source>
</evidence>
<dbReference type="GO" id="GO:0044341">
    <property type="term" value="P:sodium-dependent phosphate transport"/>
    <property type="evidence" value="ECO:0007669"/>
    <property type="project" value="InterPro"/>
</dbReference>
<feature type="transmembrane region" description="Helical" evidence="6">
    <location>
        <begin position="94"/>
        <end position="123"/>
    </location>
</feature>
<accession>A0A3D9Z361</accession>
<keyword evidence="3 6" id="KW-0812">Transmembrane</keyword>
<feature type="transmembrane region" description="Helical" evidence="6">
    <location>
        <begin position="47"/>
        <end position="74"/>
    </location>
</feature>
<evidence type="ECO:0000256" key="1">
    <source>
        <dbReference type="ARBA" id="ARBA00004651"/>
    </source>
</evidence>
<dbReference type="GO" id="GO:0005886">
    <property type="term" value="C:plasma membrane"/>
    <property type="evidence" value="ECO:0007669"/>
    <property type="project" value="UniProtKB-SubCell"/>
</dbReference>
<dbReference type="PANTHER" id="PTHR10010">
    <property type="entry name" value="SOLUTE CARRIER FAMILY 34 SODIUM PHOSPHATE , MEMBER 2-RELATED"/>
    <property type="match status" value="1"/>
</dbReference>
<evidence type="ECO:0000256" key="5">
    <source>
        <dbReference type="ARBA" id="ARBA00023136"/>
    </source>
</evidence>